<feature type="domain" description="THAP-type" evidence="7">
    <location>
        <begin position="1"/>
        <end position="80"/>
    </location>
</feature>
<gene>
    <name evidence="8" type="ORF">Zmor_003741</name>
</gene>
<evidence type="ECO:0000256" key="5">
    <source>
        <dbReference type="PROSITE-ProRule" id="PRU00309"/>
    </source>
</evidence>
<evidence type="ECO:0000313" key="8">
    <source>
        <dbReference type="EMBL" id="KAJ3640447.1"/>
    </source>
</evidence>
<evidence type="ECO:0000256" key="6">
    <source>
        <dbReference type="SAM" id="Coils"/>
    </source>
</evidence>
<dbReference type="EMBL" id="JALNTZ010000010">
    <property type="protein sequence ID" value="KAJ3640447.1"/>
    <property type="molecule type" value="Genomic_DNA"/>
</dbReference>
<dbReference type="Pfam" id="PF05485">
    <property type="entry name" value="THAP"/>
    <property type="match status" value="1"/>
</dbReference>
<proteinExistence type="predicted"/>
<protein>
    <recommendedName>
        <fullName evidence="7">THAP-type domain-containing protein</fullName>
    </recommendedName>
</protein>
<evidence type="ECO:0000256" key="4">
    <source>
        <dbReference type="ARBA" id="ARBA00023125"/>
    </source>
</evidence>
<keyword evidence="3" id="KW-0862">Zinc</keyword>
<dbReference type="GO" id="GO:0043565">
    <property type="term" value="F:sequence-specific DNA binding"/>
    <property type="evidence" value="ECO:0007669"/>
    <property type="project" value="InterPro"/>
</dbReference>
<dbReference type="SMART" id="SM00980">
    <property type="entry name" value="THAP"/>
    <property type="match status" value="1"/>
</dbReference>
<comment type="caution">
    <text evidence="8">The sequence shown here is derived from an EMBL/GenBank/DDBJ whole genome shotgun (WGS) entry which is preliminary data.</text>
</comment>
<name>A0AA38M2X6_9CUCU</name>
<dbReference type="Pfam" id="PF21787">
    <property type="entry name" value="TNP-like_RNaseH_N"/>
    <property type="match status" value="1"/>
</dbReference>
<evidence type="ECO:0000313" key="9">
    <source>
        <dbReference type="Proteomes" id="UP001168821"/>
    </source>
</evidence>
<accession>A0AA38M2X6</accession>
<reference evidence="8" key="1">
    <citation type="journal article" date="2023" name="G3 (Bethesda)">
        <title>Whole genome assemblies of Zophobas morio and Tenebrio molitor.</title>
        <authorList>
            <person name="Kaur S."/>
            <person name="Stinson S.A."/>
            <person name="diCenzo G.C."/>
        </authorList>
    </citation>
    <scope>NUCLEOTIDE SEQUENCE</scope>
    <source>
        <strain evidence="8">QUZm001</strain>
    </source>
</reference>
<dbReference type="PROSITE" id="PS50950">
    <property type="entry name" value="ZF_THAP"/>
    <property type="match status" value="1"/>
</dbReference>
<dbReference type="InterPro" id="IPR006612">
    <property type="entry name" value="THAP_Znf"/>
</dbReference>
<evidence type="ECO:0000259" key="7">
    <source>
        <dbReference type="PROSITE" id="PS50950"/>
    </source>
</evidence>
<sequence length="621" mass="71429">MPGCCIVDCKNSSAKGARLFCIPTGDKNKERRKLWLDLINRSDLPARAQICQVHFSDCQFENNRQDGKKLLTPNSYPDLLTKKRKRLTSVEREVESDNLNMTPELNETNEQEVQDEDFLISRADEDIGLHSIDNLNTVGELKQKLKAALRKCKLYEKKLQQKSKTNLEKIFTEDQLHFLETNQCRGSTWSDETITKALKLYMACGVKGYEEIRRQKLPYPSPRTLQHRIRNLKFRPGILEDVFNLLQIKMETFEPEERHATLIFDEMAIKPGLQFDNSLSQVVGKTTLRLSNGNEVTDENATHALVYMLGGVSTRWKQIVAYDFTANSVNPVDLYNRITDIIKRAHAAGIIIQAVISDMGSQNRSLWKMLNIVAGKYSKIQNFVKHPCYGDKKLFFTPDPVHVFKNIAAAFTNGHKFVVDHSVVEHYKLPCNEISIAPIKRVFEIDSADVLKVCPRLKQNVISPSHFEKMNVSISVALLNNDVAAGILYYIGEKKIDEKHKTTAWFIRVIFKWFQLMTSRYHKLALSYQNKDEYDESISFLRSVQDLICKTTVNGTWKPFQTGILLSTETALDFQKHYLEEEKFNYIMLSRLTQDALENSFSTIRSRQPVPDAHIFNIVTN</sequence>
<dbReference type="GO" id="GO:0008270">
    <property type="term" value="F:zinc ion binding"/>
    <property type="evidence" value="ECO:0007669"/>
    <property type="project" value="UniProtKB-KW"/>
</dbReference>
<dbReference type="PANTHER" id="PTHR46600:SF11">
    <property type="entry name" value="THAP DOMAIN-CONTAINING PROTEIN 10"/>
    <property type="match status" value="1"/>
</dbReference>
<keyword evidence="1" id="KW-0479">Metal-binding</keyword>
<dbReference type="InterPro" id="IPR026516">
    <property type="entry name" value="THAP1/10"/>
</dbReference>
<dbReference type="InterPro" id="IPR038441">
    <property type="entry name" value="THAP_Znf_sf"/>
</dbReference>
<keyword evidence="9" id="KW-1185">Reference proteome</keyword>
<evidence type="ECO:0000256" key="3">
    <source>
        <dbReference type="ARBA" id="ARBA00022833"/>
    </source>
</evidence>
<dbReference type="SUPFAM" id="SSF57716">
    <property type="entry name" value="Glucocorticoid receptor-like (DNA-binding domain)"/>
    <property type="match status" value="1"/>
</dbReference>
<feature type="coiled-coil region" evidence="6">
    <location>
        <begin position="138"/>
        <end position="165"/>
    </location>
</feature>
<dbReference type="AlphaFoldDB" id="A0AA38M2X6"/>
<keyword evidence="4 5" id="KW-0238">DNA-binding</keyword>
<dbReference type="Proteomes" id="UP001168821">
    <property type="component" value="Unassembled WGS sequence"/>
</dbReference>
<organism evidence="8 9">
    <name type="scientific">Zophobas morio</name>
    <dbReference type="NCBI Taxonomy" id="2755281"/>
    <lineage>
        <taxon>Eukaryota</taxon>
        <taxon>Metazoa</taxon>
        <taxon>Ecdysozoa</taxon>
        <taxon>Arthropoda</taxon>
        <taxon>Hexapoda</taxon>
        <taxon>Insecta</taxon>
        <taxon>Pterygota</taxon>
        <taxon>Neoptera</taxon>
        <taxon>Endopterygota</taxon>
        <taxon>Coleoptera</taxon>
        <taxon>Polyphaga</taxon>
        <taxon>Cucujiformia</taxon>
        <taxon>Tenebrionidae</taxon>
        <taxon>Zophobas</taxon>
    </lineage>
</organism>
<evidence type="ECO:0000256" key="2">
    <source>
        <dbReference type="ARBA" id="ARBA00022771"/>
    </source>
</evidence>
<dbReference type="InterPro" id="IPR048365">
    <property type="entry name" value="TNP-like_RNaseH_N"/>
</dbReference>
<keyword evidence="6" id="KW-0175">Coiled coil</keyword>
<evidence type="ECO:0000256" key="1">
    <source>
        <dbReference type="ARBA" id="ARBA00022723"/>
    </source>
</evidence>
<dbReference type="PANTHER" id="PTHR46600">
    <property type="entry name" value="THAP DOMAIN-CONTAINING"/>
    <property type="match status" value="1"/>
</dbReference>
<dbReference type="Gene3D" id="6.20.210.20">
    <property type="entry name" value="THAP domain"/>
    <property type="match status" value="1"/>
</dbReference>
<keyword evidence="2 5" id="KW-0863">Zinc-finger</keyword>